<organism evidence="2 3">
    <name type="scientific">Nepenthes gracilis</name>
    <name type="common">Slender pitcher plant</name>
    <dbReference type="NCBI Taxonomy" id="150966"/>
    <lineage>
        <taxon>Eukaryota</taxon>
        <taxon>Viridiplantae</taxon>
        <taxon>Streptophyta</taxon>
        <taxon>Embryophyta</taxon>
        <taxon>Tracheophyta</taxon>
        <taxon>Spermatophyta</taxon>
        <taxon>Magnoliopsida</taxon>
        <taxon>eudicotyledons</taxon>
        <taxon>Gunneridae</taxon>
        <taxon>Pentapetalae</taxon>
        <taxon>Caryophyllales</taxon>
        <taxon>Nepenthaceae</taxon>
        <taxon>Nepenthes</taxon>
    </lineage>
</organism>
<name>A0AAD3XL73_NEPGR</name>
<proteinExistence type="predicted"/>
<protein>
    <submittedName>
        <fullName evidence="2">Uncharacterized protein</fullName>
    </submittedName>
</protein>
<keyword evidence="3" id="KW-1185">Reference proteome</keyword>
<evidence type="ECO:0000313" key="2">
    <source>
        <dbReference type="EMBL" id="GMH08474.1"/>
    </source>
</evidence>
<evidence type="ECO:0000256" key="1">
    <source>
        <dbReference type="SAM" id="MobiDB-lite"/>
    </source>
</evidence>
<dbReference type="AlphaFoldDB" id="A0AAD3XL73"/>
<sequence length="94" mass="10244">MLVEIFNLRSRPHEASHLALGCFDGILFCTTKSARARPLTLDSMAHLINRPRDFGLGRSSVVGSGPIEIRPYQASAVRSSPRADSRLPRSAGIL</sequence>
<gene>
    <name evidence="2" type="ORF">Nepgr_010314</name>
</gene>
<dbReference type="EMBL" id="BSYO01000008">
    <property type="protein sequence ID" value="GMH08474.1"/>
    <property type="molecule type" value="Genomic_DNA"/>
</dbReference>
<comment type="caution">
    <text evidence="2">The sequence shown here is derived from an EMBL/GenBank/DDBJ whole genome shotgun (WGS) entry which is preliminary data.</text>
</comment>
<dbReference type="Proteomes" id="UP001279734">
    <property type="component" value="Unassembled WGS sequence"/>
</dbReference>
<reference evidence="2" key="1">
    <citation type="submission" date="2023-05" db="EMBL/GenBank/DDBJ databases">
        <title>Nepenthes gracilis genome sequencing.</title>
        <authorList>
            <person name="Fukushima K."/>
        </authorList>
    </citation>
    <scope>NUCLEOTIDE SEQUENCE</scope>
    <source>
        <strain evidence="2">SING2019-196</strain>
    </source>
</reference>
<feature type="region of interest" description="Disordered" evidence="1">
    <location>
        <begin position="75"/>
        <end position="94"/>
    </location>
</feature>
<evidence type="ECO:0000313" key="3">
    <source>
        <dbReference type="Proteomes" id="UP001279734"/>
    </source>
</evidence>
<accession>A0AAD3XL73</accession>